<dbReference type="PROSITE" id="PS50088">
    <property type="entry name" value="ANK_REPEAT"/>
    <property type="match status" value="5"/>
</dbReference>
<dbReference type="Gene3D" id="2.60.40.10">
    <property type="entry name" value="Immunoglobulins"/>
    <property type="match status" value="1"/>
</dbReference>
<evidence type="ECO:0000313" key="5">
    <source>
        <dbReference type="EMBL" id="GAA0163210.1"/>
    </source>
</evidence>
<dbReference type="PROSITE" id="PS50202">
    <property type="entry name" value="MSP"/>
    <property type="match status" value="1"/>
</dbReference>
<feature type="repeat" description="ANK" evidence="3">
    <location>
        <begin position="379"/>
        <end position="411"/>
    </location>
</feature>
<dbReference type="InterPro" id="IPR000535">
    <property type="entry name" value="MSP_dom"/>
</dbReference>
<dbReference type="PRINTS" id="PR01415">
    <property type="entry name" value="ANKYRIN"/>
</dbReference>
<gene>
    <name evidence="5" type="ORF">LIER_39556</name>
</gene>
<evidence type="ECO:0000256" key="3">
    <source>
        <dbReference type="PROSITE-ProRule" id="PRU00023"/>
    </source>
</evidence>
<dbReference type="SUPFAM" id="SSF48403">
    <property type="entry name" value="Ankyrin repeat"/>
    <property type="match status" value="1"/>
</dbReference>
<dbReference type="PANTHER" id="PTHR24166:SF48">
    <property type="entry name" value="PROTEIN VAPYRIN"/>
    <property type="match status" value="1"/>
</dbReference>
<dbReference type="Gene3D" id="1.25.40.20">
    <property type="entry name" value="Ankyrin repeat-containing domain"/>
    <property type="match status" value="2"/>
</dbReference>
<keyword evidence="1" id="KW-0677">Repeat</keyword>
<name>A0AAV3QGK7_LITER</name>
<feature type="domain" description="MSP" evidence="4">
    <location>
        <begin position="3"/>
        <end position="127"/>
    </location>
</feature>
<reference evidence="5 6" key="1">
    <citation type="submission" date="2024-01" db="EMBL/GenBank/DDBJ databases">
        <title>The complete chloroplast genome sequence of Lithospermum erythrorhizon: insights into the phylogenetic relationship among Boraginaceae species and the maternal lineages of purple gromwells.</title>
        <authorList>
            <person name="Okada T."/>
            <person name="Watanabe K."/>
        </authorList>
    </citation>
    <scope>NUCLEOTIDE SEQUENCE [LARGE SCALE GENOMIC DNA]</scope>
</reference>
<keyword evidence="6" id="KW-1185">Reference proteome</keyword>
<sequence length="471" mass="52046">MDRLVKTDVQELHLQFIKGKKCSSTFKLTNLMHTMSVAISLTTTNPSIFSISKPLSIIPPLATSSYTLSFSQTCSNNIPPQAARMDTIMVRTSMLPTGKAHQDDLRRLFSKPGRHIFKDAMISIFFVGPHVVEYLISYSPKTLEVTLLLPKAISGCDEYQLNYLLKQAAKMGNPLFVSSLIDAGADVNSRDSEGQSAMSIGVEFGNVKVVQVLIESGFVMNRKFDWFLHVATAMDCVEMLEVLCLGYDDIDVNSVDSKGQTALHVASIHGHVEVVRFLISVGSDPDIADTKGWTPLHFSAQEGHLKVVKVLLDHSIFSKNTVTKEGKTAYALAAERGHDHLYDMLHLEDLLHRAARVGDVHSMKSCLAEGGNVNAKDQNGWTPLHRAVFKGHIECVKLLILHGAVVDTVDDEGHTPFYLATEAGHSQVSLHLISHGAKANMKSLERKNSRDWNCFKNHASSVVKPLTQERY</sequence>
<proteinExistence type="predicted"/>
<dbReference type="SMART" id="SM00248">
    <property type="entry name" value="ANK"/>
    <property type="match status" value="8"/>
</dbReference>
<evidence type="ECO:0000256" key="2">
    <source>
        <dbReference type="ARBA" id="ARBA00023043"/>
    </source>
</evidence>
<evidence type="ECO:0000313" key="6">
    <source>
        <dbReference type="Proteomes" id="UP001454036"/>
    </source>
</evidence>
<evidence type="ECO:0000259" key="4">
    <source>
        <dbReference type="PROSITE" id="PS50202"/>
    </source>
</evidence>
<protein>
    <recommendedName>
        <fullName evidence="4">MSP domain-containing protein</fullName>
    </recommendedName>
</protein>
<feature type="repeat" description="ANK" evidence="3">
    <location>
        <begin position="258"/>
        <end position="290"/>
    </location>
</feature>
<dbReference type="PANTHER" id="PTHR24166">
    <property type="entry name" value="ROLLING PEBBLES, ISOFORM B"/>
    <property type="match status" value="1"/>
</dbReference>
<evidence type="ECO:0000256" key="1">
    <source>
        <dbReference type="ARBA" id="ARBA00022737"/>
    </source>
</evidence>
<dbReference type="InterPro" id="IPR036770">
    <property type="entry name" value="Ankyrin_rpt-contain_sf"/>
</dbReference>
<dbReference type="Pfam" id="PF12796">
    <property type="entry name" value="Ank_2"/>
    <property type="match status" value="3"/>
</dbReference>
<dbReference type="SUPFAM" id="SSF49354">
    <property type="entry name" value="PapD-like"/>
    <property type="match status" value="1"/>
</dbReference>
<dbReference type="InterPro" id="IPR013783">
    <property type="entry name" value="Ig-like_fold"/>
</dbReference>
<dbReference type="EMBL" id="BAABME010021402">
    <property type="protein sequence ID" value="GAA0163210.1"/>
    <property type="molecule type" value="Genomic_DNA"/>
</dbReference>
<dbReference type="Proteomes" id="UP001454036">
    <property type="component" value="Unassembled WGS sequence"/>
</dbReference>
<dbReference type="InterPro" id="IPR008962">
    <property type="entry name" value="PapD-like_sf"/>
</dbReference>
<organism evidence="5 6">
    <name type="scientific">Lithospermum erythrorhizon</name>
    <name type="common">Purple gromwell</name>
    <name type="synonym">Lithospermum officinale var. erythrorhizon</name>
    <dbReference type="NCBI Taxonomy" id="34254"/>
    <lineage>
        <taxon>Eukaryota</taxon>
        <taxon>Viridiplantae</taxon>
        <taxon>Streptophyta</taxon>
        <taxon>Embryophyta</taxon>
        <taxon>Tracheophyta</taxon>
        <taxon>Spermatophyta</taxon>
        <taxon>Magnoliopsida</taxon>
        <taxon>eudicotyledons</taxon>
        <taxon>Gunneridae</taxon>
        <taxon>Pentapetalae</taxon>
        <taxon>asterids</taxon>
        <taxon>lamiids</taxon>
        <taxon>Boraginales</taxon>
        <taxon>Boraginaceae</taxon>
        <taxon>Boraginoideae</taxon>
        <taxon>Lithospermeae</taxon>
        <taxon>Lithospermum</taxon>
    </lineage>
</organism>
<dbReference type="InterPro" id="IPR050889">
    <property type="entry name" value="Dendritic_Spine_Reg/Scaffold"/>
</dbReference>
<feature type="repeat" description="ANK" evidence="3">
    <location>
        <begin position="160"/>
        <end position="192"/>
    </location>
</feature>
<dbReference type="PROSITE" id="PS50297">
    <property type="entry name" value="ANK_REP_REGION"/>
    <property type="match status" value="4"/>
</dbReference>
<feature type="repeat" description="ANK" evidence="3">
    <location>
        <begin position="412"/>
        <end position="444"/>
    </location>
</feature>
<dbReference type="AlphaFoldDB" id="A0AAV3QGK7"/>
<keyword evidence="2 3" id="KW-0040">ANK repeat</keyword>
<dbReference type="InterPro" id="IPR002110">
    <property type="entry name" value="Ankyrin_rpt"/>
</dbReference>
<feature type="repeat" description="ANK" evidence="3">
    <location>
        <begin position="291"/>
        <end position="315"/>
    </location>
</feature>
<comment type="caution">
    <text evidence="5">The sequence shown here is derived from an EMBL/GenBank/DDBJ whole genome shotgun (WGS) entry which is preliminary data.</text>
</comment>
<accession>A0AAV3QGK7</accession>